<sequence length="191" mass="21956">MLLLKTKRMLLRNFKKSDAPAVYMYAKNPKVGPRAGWPIHTSVEDSEMIIQNYFMSPHIFAITLSAYPSHVIGLIGLELVDEGNAKDFMKSGEAEISYWIGEPYWGNGLVPEAIQSIVSYGFNNLKLDTIWCGYNDGNRQSKIAQEKQGFKYRLTNPKMYNPYLNEVFIEHFTALTKEEWEHSLIKTPIQK</sequence>
<dbReference type="PATRIC" id="fig|1359.32.peg.1045"/>
<evidence type="ECO:0000256" key="1">
    <source>
        <dbReference type="ARBA" id="ARBA00022679"/>
    </source>
</evidence>
<comment type="similarity">
    <text evidence="3">Belongs to the acetyltransferase family. RimJ subfamily.</text>
</comment>
<evidence type="ECO:0000259" key="4">
    <source>
        <dbReference type="PROSITE" id="PS51186"/>
    </source>
</evidence>
<protein>
    <submittedName>
        <fullName evidence="5">Ribosomal-protein-S5p-alanine acetyltransferase</fullName>
    </submittedName>
</protein>
<evidence type="ECO:0000313" key="5">
    <source>
        <dbReference type="EMBL" id="KZK08439.1"/>
    </source>
</evidence>
<dbReference type="PROSITE" id="PS51186">
    <property type="entry name" value="GNAT"/>
    <property type="match status" value="1"/>
</dbReference>
<reference evidence="5 6" key="1">
    <citation type="submission" date="2015-08" db="EMBL/GenBank/DDBJ databases">
        <title>Draft Genome Sequences of 11 Lactococcus lactis subspecies cremoris strains.</title>
        <authorList>
            <person name="Wels M."/>
            <person name="Backus L."/>
            <person name="Boekhorst J."/>
            <person name="Dijkstra A."/>
            <person name="Beerthuizen M."/>
            <person name="Siezen R."/>
            <person name="Bachmann H."/>
            <person name="Van Hijum S."/>
        </authorList>
    </citation>
    <scope>NUCLEOTIDE SEQUENCE [LARGE SCALE GENOMIC DNA]</scope>
    <source>
        <strain evidence="5 6">KW10</strain>
    </source>
</reference>
<dbReference type="PANTHER" id="PTHR43792:SF8">
    <property type="entry name" value="[RIBOSOMAL PROTEIN US5]-ALANINE N-ACETYLTRANSFERASE"/>
    <property type="match status" value="1"/>
</dbReference>
<name>A0A166KJ84_LACLC</name>
<dbReference type="Pfam" id="PF13302">
    <property type="entry name" value="Acetyltransf_3"/>
    <property type="match status" value="1"/>
</dbReference>
<dbReference type="SUPFAM" id="SSF55729">
    <property type="entry name" value="Acyl-CoA N-acyltransferases (Nat)"/>
    <property type="match status" value="1"/>
</dbReference>
<dbReference type="Proteomes" id="UP000076519">
    <property type="component" value="Unassembled WGS sequence"/>
</dbReference>
<keyword evidence="1 5" id="KW-0808">Transferase</keyword>
<dbReference type="GO" id="GO:0008999">
    <property type="term" value="F:protein-N-terminal-alanine acetyltransferase activity"/>
    <property type="evidence" value="ECO:0007669"/>
    <property type="project" value="TreeGrafter"/>
</dbReference>
<accession>A0A166KJ84</accession>
<keyword evidence="2" id="KW-0012">Acyltransferase</keyword>
<dbReference type="RefSeq" id="WP_063281019.1">
    <property type="nucleotide sequence ID" value="NZ_LIYF01000004.1"/>
</dbReference>
<evidence type="ECO:0000256" key="2">
    <source>
        <dbReference type="ARBA" id="ARBA00023315"/>
    </source>
</evidence>
<comment type="caution">
    <text evidence="5">The sequence shown here is derived from an EMBL/GenBank/DDBJ whole genome shotgun (WGS) entry which is preliminary data.</text>
</comment>
<dbReference type="EMBL" id="LIYF01000004">
    <property type="protein sequence ID" value="KZK08439.1"/>
    <property type="molecule type" value="Genomic_DNA"/>
</dbReference>
<dbReference type="GO" id="GO:0005737">
    <property type="term" value="C:cytoplasm"/>
    <property type="evidence" value="ECO:0007669"/>
    <property type="project" value="TreeGrafter"/>
</dbReference>
<dbReference type="InterPro" id="IPR016181">
    <property type="entry name" value="Acyl_CoA_acyltransferase"/>
</dbReference>
<organism evidence="5 6">
    <name type="scientific">Lactococcus lactis subsp. cremoris</name>
    <name type="common">Streptococcus cremoris</name>
    <dbReference type="NCBI Taxonomy" id="1359"/>
    <lineage>
        <taxon>Bacteria</taxon>
        <taxon>Bacillati</taxon>
        <taxon>Bacillota</taxon>
        <taxon>Bacilli</taxon>
        <taxon>Lactobacillales</taxon>
        <taxon>Streptococcaceae</taxon>
        <taxon>Lactococcus</taxon>
    </lineage>
</organism>
<dbReference type="InterPro" id="IPR051531">
    <property type="entry name" value="N-acetyltransferase"/>
</dbReference>
<gene>
    <name evidence="5" type="ORF">AB996_0129</name>
</gene>
<dbReference type="PANTHER" id="PTHR43792">
    <property type="entry name" value="GNAT FAMILY, PUTATIVE (AFU_ORTHOLOGUE AFUA_3G00765)-RELATED-RELATED"/>
    <property type="match status" value="1"/>
</dbReference>
<dbReference type="InterPro" id="IPR000182">
    <property type="entry name" value="GNAT_dom"/>
</dbReference>
<evidence type="ECO:0000256" key="3">
    <source>
        <dbReference type="ARBA" id="ARBA00038502"/>
    </source>
</evidence>
<feature type="domain" description="N-acetyltransferase" evidence="4">
    <location>
        <begin position="9"/>
        <end position="170"/>
    </location>
</feature>
<dbReference type="Gene3D" id="3.40.630.30">
    <property type="match status" value="1"/>
</dbReference>
<evidence type="ECO:0000313" key="6">
    <source>
        <dbReference type="Proteomes" id="UP000076519"/>
    </source>
</evidence>
<proteinExistence type="inferred from homology"/>
<dbReference type="AlphaFoldDB" id="A0A166KJ84"/>